<evidence type="ECO:0000256" key="1">
    <source>
        <dbReference type="ARBA" id="ARBA00007831"/>
    </source>
</evidence>
<evidence type="ECO:0000256" key="2">
    <source>
        <dbReference type="ARBA" id="ARBA00022737"/>
    </source>
</evidence>
<dbReference type="WBParaSite" id="Gr19_v10_g17610.t1">
    <property type="protein sequence ID" value="Gr19_v10_g17610.t1"/>
    <property type="gene ID" value="Gr19_v10_g17610"/>
</dbReference>
<dbReference type="InterPro" id="IPR018502">
    <property type="entry name" value="Annexin_repeat"/>
</dbReference>
<dbReference type="InterPro" id="IPR037104">
    <property type="entry name" value="Annexin_sf"/>
</dbReference>
<reference evidence="6" key="1">
    <citation type="submission" date="2022-11" db="UniProtKB">
        <authorList>
            <consortium name="WormBaseParasite"/>
        </authorList>
    </citation>
    <scope>IDENTIFICATION</scope>
</reference>
<dbReference type="Pfam" id="PF00191">
    <property type="entry name" value="Annexin"/>
    <property type="match status" value="2"/>
</dbReference>
<dbReference type="GO" id="GO:0005634">
    <property type="term" value="C:nucleus"/>
    <property type="evidence" value="ECO:0007669"/>
    <property type="project" value="TreeGrafter"/>
</dbReference>
<proteinExistence type="inferred from homology"/>
<name>A0A914HI90_GLORO</name>
<keyword evidence="4" id="KW-0732">Signal</keyword>
<evidence type="ECO:0000256" key="4">
    <source>
        <dbReference type="SAM" id="SignalP"/>
    </source>
</evidence>
<dbReference type="GO" id="GO:0005544">
    <property type="term" value="F:calcium-dependent phospholipid binding"/>
    <property type="evidence" value="ECO:0007669"/>
    <property type="project" value="InterPro"/>
</dbReference>
<dbReference type="AlphaFoldDB" id="A0A914HI90"/>
<dbReference type="SMART" id="SM00335">
    <property type="entry name" value="ANX"/>
    <property type="match status" value="2"/>
</dbReference>
<dbReference type="SUPFAM" id="SSF47874">
    <property type="entry name" value="Annexin"/>
    <property type="match status" value="1"/>
</dbReference>
<organism evidence="5 6">
    <name type="scientific">Globodera rostochiensis</name>
    <name type="common">Golden nematode worm</name>
    <name type="synonym">Heterodera rostochiensis</name>
    <dbReference type="NCBI Taxonomy" id="31243"/>
    <lineage>
        <taxon>Eukaryota</taxon>
        <taxon>Metazoa</taxon>
        <taxon>Ecdysozoa</taxon>
        <taxon>Nematoda</taxon>
        <taxon>Chromadorea</taxon>
        <taxon>Rhabditida</taxon>
        <taxon>Tylenchina</taxon>
        <taxon>Tylenchomorpha</taxon>
        <taxon>Tylenchoidea</taxon>
        <taxon>Heteroderidae</taxon>
        <taxon>Heteroderinae</taxon>
        <taxon>Globodera</taxon>
    </lineage>
</organism>
<dbReference type="PANTHER" id="PTHR10502:SF243">
    <property type="entry name" value="ANNEXIN"/>
    <property type="match status" value="1"/>
</dbReference>
<dbReference type="GO" id="GO:0012506">
    <property type="term" value="C:vesicle membrane"/>
    <property type="evidence" value="ECO:0007669"/>
    <property type="project" value="TreeGrafter"/>
</dbReference>
<dbReference type="GO" id="GO:0005737">
    <property type="term" value="C:cytoplasm"/>
    <property type="evidence" value="ECO:0007669"/>
    <property type="project" value="TreeGrafter"/>
</dbReference>
<evidence type="ECO:0000256" key="3">
    <source>
        <dbReference type="ARBA" id="ARBA00023216"/>
    </source>
</evidence>
<dbReference type="Gene3D" id="1.10.220.10">
    <property type="entry name" value="Annexin"/>
    <property type="match status" value="3"/>
</dbReference>
<dbReference type="GO" id="GO:0001786">
    <property type="term" value="F:phosphatidylserine binding"/>
    <property type="evidence" value="ECO:0007669"/>
    <property type="project" value="TreeGrafter"/>
</dbReference>
<sequence length="612" mass="68574">MPPLSSTFLLCFFGFLLLPIAINTKEACDGAQFAEMPCRCCKMDCWYSMAGLATHELGHIPGEAGEREALATLRLIRACMVAECTPLCANNLMNGAETVGDEPQRPNNRKQAVHRLAGMPGAAQSINPDELGEFVRCQSVTCRRHAFAQCRRSPSAAELMYRFFSVAEEAVSGAASATVSAHSNYRNASTPLLPSPEMLDSVQLRVPAPPTNGAAIFGVGVGILNGQNEETEQQQQRKRMSIFARQKSSSEEADRKKRLTMPLIYRMYESQSEDFCGSVRGPDDDDFHPEEASKSLRQALAAGIQSHDKTLIDVLLAHNNFQRQKIATAYENMYARSLADDVEEESGGHFMESILALLLPAHVYSARTLFFAISGKSFERSAAVEVGLTSTASQLGVIRDTYQNEFRVLLERDLSIKVEGLFGKMLAQLLLRKTDFADDLDVEEARREADVLFKEGNVEELGRSLELFNRVFGLRSPRQIQAFVERYDTLARDAQNRSENETASGRTESRTVRNFEWTIRKSVNIHSDIKQAILLYARISKNMQLYFAEKLHEAVSQARPDHQTIIRVAVSRSEIDLYDICNEYRRKYGHHLVYDLQNMCSGDFLRLPQPIG</sequence>
<dbReference type="Proteomes" id="UP000887572">
    <property type="component" value="Unplaced"/>
</dbReference>
<evidence type="ECO:0000313" key="6">
    <source>
        <dbReference type="WBParaSite" id="Gr19_v10_g17610.t1"/>
    </source>
</evidence>
<evidence type="ECO:0000313" key="5">
    <source>
        <dbReference type="Proteomes" id="UP000887572"/>
    </source>
</evidence>
<dbReference type="GO" id="GO:0005886">
    <property type="term" value="C:plasma membrane"/>
    <property type="evidence" value="ECO:0007669"/>
    <property type="project" value="TreeGrafter"/>
</dbReference>
<feature type="signal peptide" evidence="4">
    <location>
        <begin position="1"/>
        <end position="27"/>
    </location>
</feature>
<keyword evidence="2" id="KW-0677">Repeat</keyword>
<dbReference type="PRINTS" id="PR00196">
    <property type="entry name" value="ANNEXIN"/>
</dbReference>
<feature type="chain" id="PRO_5037479158" evidence="4">
    <location>
        <begin position="28"/>
        <end position="612"/>
    </location>
</feature>
<keyword evidence="3" id="KW-0041">Annexin</keyword>
<accession>A0A914HI90</accession>
<dbReference type="PROSITE" id="PS51897">
    <property type="entry name" value="ANNEXIN_2"/>
    <property type="match status" value="2"/>
</dbReference>
<dbReference type="PANTHER" id="PTHR10502">
    <property type="entry name" value="ANNEXIN"/>
    <property type="match status" value="1"/>
</dbReference>
<comment type="similarity">
    <text evidence="1">Belongs to the annexin family.</text>
</comment>
<dbReference type="GO" id="GO:0005509">
    <property type="term" value="F:calcium ion binding"/>
    <property type="evidence" value="ECO:0007669"/>
    <property type="project" value="InterPro"/>
</dbReference>
<dbReference type="InterPro" id="IPR001464">
    <property type="entry name" value="Annexin"/>
</dbReference>
<keyword evidence="5" id="KW-1185">Reference proteome</keyword>
<protein>
    <submittedName>
        <fullName evidence="6">Annexin</fullName>
    </submittedName>
</protein>